<dbReference type="GO" id="GO:0051539">
    <property type="term" value="F:4 iron, 4 sulfur cluster binding"/>
    <property type="evidence" value="ECO:0007669"/>
    <property type="project" value="UniProtKB-KW"/>
</dbReference>
<dbReference type="Gene3D" id="6.10.250.1450">
    <property type="match status" value="1"/>
</dbReference>
<evidence type="ECO:0000313" key="8">
    <source>
        <dbReference type="Proteomes" id="UP000008544"/>
    </source>
</evidence>
<dbReference type="Gene3D" id="1.20.1440.230">
    <property type="entry name" value="NADH-ubiquinone oxidoreductase 51kDa subunit, iron-sulphur binding domain"/>
    <property type="match status" value="1"/>
</dbReference>
<evidence type="ECO:0000256" key="5">
    <source>
        <dbReference type="ARBA" id="ARBA00023014"/>
    </source>
</evidence>
<keyword evidence="4" id="KW-0408">Iron</keyword>
<dbReference type="GO" id="GO:0046872">
    <property type="term" value="F:metal ion binding"/>
    <property type="evidence" value="ECO:0007669"/>
    <property type="project" value="UniProtKB-KW"/>
</dbReference>
<dbReference type="KEGG" id="dau:Daud_1923"/>
<dbReference type="SUPFAM" id="SSF140490">
    <property type="entry name" value="Nqo1C-terminal domain-like"/>
    <property type="match status" value="1"/>
</dbReference>
<dbReference type="HOGENOM" id="CLU_014881_3_2_9"/>
<dbReference type="InterPro" id="IPR011538">
    <property type="entry name" value="Nuo51_FMN-bd"/>
</dbReference>
<dbReference type="SUPFAM" id="SSF142019">
    <property type="entry name" value="Nqo1 FMN-binding domain-like"/>
    <property type="match status" value="1"/>
</dbReference>
<evidence type="ECO:0000259" key="6">
    <source>
        <dbReference type="SMART" id="SM00928"/>
    </source>
</evidence>
<dbReference type="EMBL" id="CP000860">
    <property type="protein sequence ID" value="ACA60416.1"/>
    <property type="molecule type" value="Genomic_DNA"/>
</dbReference>
<evidence type="ECO:0000313" key="7">
    <source>
        <dbReference type="EMBL" id="ACA60416.1"/>
    </source>
</evidence>
<feature type="domain" description="NADH-ubiquinone oxidoreductase 51kDa subunit iron-sulphur binding" evidence="6">
    <location>
        <begin position="438"/>
        <end position="483"/>
    </location>
</feature>
<dbReference type="Gene3D" id="3.40.30.10">
    <property type="entry name" value="Glutaredoxin"/>
    <property type="match status" value="1"/>
</dbReference>
<dbReference type="InterPro" id="IPR019575">
    <property type="entry name" value="Nuop51_4Fe4S-bd"/>
</dbReference>
<dbReference type="CDD" id="cd02980">
    <property type="entry name" value="TRX_Fd_family"/>
    <property type="match status" value="1"/>
</dbReference>
<evidence type="ECO:0000256" key="1">
    <source>
        <dbReference type="ARBA" id="ARBA00007523"/>
    </source>
</evidence>
<keyword evidence="8" id="KW-1185">Reference proteome</keyword>
<sequence length="539" mass="57849">MAPPTQVLVCTSTACRSSGGEQLFKALRREIKNLGLDVRVVKTGCYGFCGLGSVAVVHPGAVLYCNIDENGAGNIARTHLRDGRLVQNLLYRSMNGEGNRNFLHEIPFFEKQQRVVLDNSGLIDPEDINEYIARDGYFALAEVLRSRAGPADVVDAVRRSGLRGRGGAGFPTGEKWFFAAAQEGPEKYIICNADEGDPGAFMDRSILEGNPHAVLEGMLIAGYAVGAQEGYVYVRAEYPLAVKRLEIAIRQAQKLGLLGKGILGSDFDFDVDIALGAGAFVCGEETALLRSAMGFRGEPRVRPPYPVEKGLYDKPTIINNVETLANVPAIIRNGPEWFAAMGTEGSKGTKIFSLAGQIKNTGLIEVPMGISLADIVYDIGAGPPPGRRIKAVQTGGPSGGAVPAELLDVPVDYESLQAVGTIMGSGGLIVLDNTDCMVDLAKFYMQFAAHESCGACTLCRVGVVHVVDILERITQGEGTLDDLQELEELAYDVRDASLCGLGQTAANPVLSTMKYFWDEYLAHVRDRRCPAGVCNALSH</sequence>
<keyword evidence="2" id="KW-0004">4Fe-4S</keyword>
<gene>
    <name evidence="7" type="ordered locus">Daud_1923</name>
</gene>
<evidence type="ECO:0000256" key="3">
    <source>
        <dbReference type="ARBA" id="ARBA00022723"/>
    </source>
</evidence>
<dbReference type="PANTHER" id="PTHR43578">
    <property type="entry name" value="NADH-QUINONE OXIDOREDUCTASE SUBUNIT F"/>
    <property type="match status" value="1"/>
</dbReference>
<reference evidence="8" key="1">
    <citation type="submission" date="2007-10" db="EMBL/GenBank/DDBJ databases">
        <title>Complete sequence of chromosome of Desulforudis audaxviator MP104C.</title>
        <authorList>
            <person name="Copeland A."/>
            <person name="Lucas S."/>
            <person name="Lapidus A."/>
            <person name="Barry K."/>
            <person name="Glavina del Rio T."/>
            <person name="Dalin E."/>
            <person name="Tice H."/>
            <person name="Bruce D."/>
            <person name="Pitluck S."/>
            <person name="Lowry S.R."/>
            <person name="Larimer F."/>
            <person name="Land M.L."/>
            <person name="Hauser L."/>
            <person name="Kyrpides N."/>
            <person name="Ivanova N.N."/>
            <person name="Richardson P."/>
        </authorList>
    </citation>
    <scope>NUCLEOTIDE SEQUENCE [LARGE SCALE GENOMIC DNA]</scope>
    <source>
        <strain evidence="8">MP104C</strain>
    </source>
</reference>
<dbReference type="InterPro" id="IPR036249">
    <property type="entry name" value="Thioredoxin-like_sf"/>
</dbReference>
<dbReference type="eggNOG" id="COG1894">
    <property type="taxonomic scope" value="Bacteria"/>
</dbReference>
<evidence type="ECO:0000256" key="4">
    <source>
        <dbReference type="ARBA" id="ARBA00023004"/>
    </source>
</evidence>
<organism evidence="7 8">
    <name type="scientific">Desulforudis audaxviator (strain MP104C)</name>
    <dbReference type="NCBI Taxonomy" id="477974"/>
    <lineage>
        <taxon>Bacteria</taxon>
        <taxon>Bacillati</taxon>
        <taxon>Bacillota</taxon>
        <taxon>Clostridia</taxon>
        <taxon>Thermoanaerobacterales</taxon>
        <taxon>Candidatus Desulforudaceae</taxon>
        <taxon>Candidatus Desulforudis</taxon>
    </lineage>
</organism>
<proteinExistence type="inferred from homology"/>
<comment type="similarity">
    <text evidence="1">Belongs to the complex I 51 kDa subunit family.</text>
</comment>
<dbReference type="STRING" id="477974.Daud_1923"/>
<dbReference type="Proteomes" id="UP000008544">
    <property type="component" value="Chromosome"/>
</dbReference>
<dbReference type="SUPFAM" id="SSF142984">
    <property type="entry name" value="Nqo1 middle domain-like"/>
    <property type="match status" value="1"/>
</dbReference>
<dbReference type="Pfam" id="PF01512">
    <property type="entry name" value="Complex1_51K"/>
    <property type="match status" value="1"/>
</dbReference>
<protein>
    <submittedName>
        <fullName evidence="7">NADH dehydrogenase (Quinone)</fullName>
        <ecNumber evidence="7">1.6.99.5</ecNumber>
    </submittedName>
</protein>
<dbReference type="FunFam" id="3.40.50.11540:FF:000001">
    <property type="entry name" value="NADH dehydrogenase [ubiquinone] flavoprotein 1, mitochondrial"/>
    <property type="match status" value="1"/>
</dbReference>
<evidence type="ECO:0000256" key="2">
    <source>
        <dbReference type="ARBA" id="ARBA00022485"/>
    </source>
</evidence>
<reference evidence="7 8" key="2">
    <citation type="journal article" date="2008" name="Science">
        <title>Environmental genomics reveals a single-species ecosystem deep within Earth.</title>
        <authorList>
            <person name="Chivian D."/>
            <person name="Brodie E.L."/>
            <person name="Alm E.J."/>
            <person name="Culley D.E."/>
            <person name="Dehal P.S."/>
            <person name="Desantis T.Z."/>
            <person name="Gihring T.M."/>
            <person name="Lapidus A."/>
            <person name="Lin L.H."/>
            <person name="Lowry S.R."/>
            <person name="Moser D.P."/>
            <person name="Richardson P.M."/>
            <person name="Southam G."/>
            <person name="Wanger G."/>
            <person name="Pratt L.M."/>
            <person name="Andersen G.L."/>
            <person name="Hazen T.C."/>
            <person name="Brockman F.J."/>
            <person name="Arkin A.P."/>
            <person name="Onstott T.C."/>
        </authorList>
    </citation>
    <scope>NUCLEOTIDE SEQUENCE [LARGE SCALE GENOMIC DNA]</scope>
    <source>
        <strain evidence="7 8">MP104C</strain>
    </source>
</reference>
<dbReference type="Pfam" id="PF10589">
    <property type="entry name" value="NADH_4Fe-4S"/>
    <property type="match status" value="1"/>
</dbReference>
<dbReference type="InterPro" id="IPR037225">
    <property type="entry name" value="Nuo51_FMN-bd_sf"/>
</dbReference>
<dbReference type="Gene3D" id="3.10.20.600">
    <property type="match status" value="1"/>
</dbReference>
<keyword evidence="3" id="KW-0479">Metal-binding</keyword>
<dbReference type="FunFam" id="1.20.1440.230:FF:000001">
    <property type="entry name" value="Mitochondrial NADH dehydrogenase flavoprotein 1"/>
    <property type="match status" value="1"/>
</dbReference>
<dbReference type="SUPFAM" id="SSF52833">
    <property type="entry name" value="Thioredoxin-like"/>
    <property type="match status" value="1"/>
</dbReference>
<dbReference type="EC" id="1.6.99.5" evidence="7"/>
<dbReference type="GO" id="GO:0016491">
    <property type="term" value="F:oxidoreductase activity"/>
    <property type="evidence" value="ECO:0007669"/>
    <property type="project" value="UniProtKB-KW"/>
</dbReference>
<dbReference type="SMART" id="SM00928">
    <property type="entry name" value="NADH_4Fe-4S"/>
    <property type="match status" value="1"/>
</dbReference>
<dbReference type="PANTHER" id="PTHR43578:SF3">
    <property type="entry name" value="NADH-QUINONE OXIDOREDUCTASE SUBUNIT F"/>
    <property type="match status" value="1"/>
</dbReference>
<dbReference type="Gene3D" id="3.40.50.11540">
    <property type="entry name" value="NADH-ubiquinone oxidoreductase 51kDa subunit"/>
    <property type="match status" value="1"/>
</dbReference>
<dbReference type="AlphaFoldDB" id="B1I603"/>
<accession>B1I603</accession>
<dbReference type="InterPro" id="IPR037207">
    <property type="entry name" value="Nuop51_4Fe4S-bd_sf"/>
</dbReference>
<keyword evidence="5" id="KW-0411">Iron-sulfur</keyword>
<name>B1I603_DESAP</name>
<keyword evidence="7" id="KW-0560">Oxidoreductase</keyword>